<dbReference type="Proteomes" id="UP000183832">
    <property type="component" value="Unassembled WGS sequence"/>
</dbReference>
<organism evidence="1 2">
    <name type="scientific">Clunio marinus</name>
    <dbReference type="NCBI Taxonomy" id="568069"/>
    <lineage>
        <taxon>Eukaryota</taxon>
        <taxon>Metazoa</taxon>
        <taxon>Ecdysozoa</taxon>
        <taxon>Arthropoda</taxon>
        <taxon>Hexapoda</taxon>
        <taxon>Insecta</taxon>
        <taxon>Pterygota</taxon>
        <taxon>Neoptera</taxon>
        <taxon>Endopterygota</taxon>
        <taxon>Diptera</taxon>
        <taxon>Nematocera</taxon>
        <taxon>Chironomoidea</taxon>
        <taxon>Chironomidae</taxon>
        <taxon>Clunio</taxon>
    </lineage>
</organism>
<proteinExistence type="predicted"/>
<sequence length="67" mass="8394">MERFASLSLKRRQKLLPFCHFEKDVLMAEKKIYSNSKVIQIEYRFASARYFYDYHPVKWRWIIRECE</sequence>
<reference evidence="1 2" key="1">
    <citation type="submission" date="2015-04" db="EMBL/GenBank/DDBJ databases">
        <authorList>
            <person name="Syromyatnikov M.Y."/>
            <person name="Popov V.N."/>
        </authorList>
    </citation>
    <scope>NUCLEOTIDE SEQUENCE [LARGE SCALE GENOMIC DNA]</scope>
</reference>
<evidence type="ECO:0000313" key="1">
    <source>
        <dbReference type="EMBL" id="CRK94814.1"/>
    </source>
</evidence>
<dbReference type="AlphaFoldDB" id="A0A1J1I789"/>
<accession>A0A1J1I789</accession>
<name>A0A1J1I789_9DIPT</name>
<dbReference type="EMBL" id="CVRI01000040">
    <property type="protein sequence ID" value="CRK94814.1"/>
    <property type="molecule type" value="Genomic_DNA"/>
</dbReference>
<evidence type="ECO:0000313" key="2">
    <source>
        <dbReference type="Proteomes" id="UP000183832"/>
    </source>
</evidence>
<gene>
    <name evidence="1" type="ORF">CLUMA_CG008308</name>
</gene>
<keyword evidence="2" id="KW-1185">Reference proteome</keyword>
<protein>
    <submittedName>
        <fullName evidence="1">CLUMA_CG008308, isoform A</fullName>
    </submittedName>
</protein>